<sequence length="192" mass="21017">MNELLTMPYAADDVWWPEYAPDEILPRLWQGGTEDDDVIGCPTPDGHYSRSHPFDLVVTLFADAQPVPWEVEELRFGFPDSSLTPRAIERAVALSAHAHSRWQSGARVLVRCQAGVNRSGLVMAMTLMRHGLSADDAIGLIRERRGPAALSNRHFVRWLVEEAHRHVGAEPSVAASASPSSNSNPTAISTAA</sequence>
<evidence type="ECO:0000259" key="2">
    <source>
        <dbReference type="PROSITE" id="PS50056"/>
    </source>
</evidence>
<proteinExistence type="predicted"/>
<dbReference type="InterPro" id="IPR020422">
    <property type="entry name" value="TYR_PHOSPHATASE_DUAL_dom"/>
</dbReference>
<gene>
    <name evidence="3" type="ORF">UFOPK2810_01318</name>
</gene>
<accession>A0A6J6UMG9</accession>
<dbReference type="InterPro" id="IPR029021">
    <property type="entry name" value="Prot-tyrosine_phosphatase-like"/>
</dbReference>
<protein>
    <submittedName>
        <fullName evidence="3">Unannotated protein</fullName>
    </submittedName>
</protein>
<reference evidence="3" key="1">
    <citation type="submission" date="2020-05" db="EMBL/GenBank/DDBJ databases">
        <authorList>
            <person name="Chiriac C."/>
            <person name="Salcher M."/>
            <person name="Ghai R."/>
            <person name="Kavagutti S V."/>
        </authorList>
    </citation>
    <scope>NUCLEOTIDE SEQUENCE</scope>
</reference>
<dbReference type="InterPro" id="IPR000387">
    <property type="entry name" value="Tyr_Pase_dom"/>
</dbReference>
<dbReference type="EMBL" id="CAEZYZ010000242">
    <property type="protein sequence ID" value="CAB4760415.1"/>
    <property type="molecule type" value="Genomic_DNA"/>
</dbReference>
<feature type="domain" description="Tyrosine specific protein phosphatases" evidence="2">
    <location>
        <begin position="89"/>
        <end position="156"/>
    </location>
</feature>
<evidence type="ECO:0000256" key="1">
    <source>
        <dbReference type="SAM" id="MobiDB-lite"/>
    </source>
</evidence>
<dbReference type="PROSITE" id="PS50056">
    <property type="entry name" value="TYR_PHOSPHATASE_2"/>
    <property type="match status" value="1"/>
</dbReference>
<dbReference type="Pfam" id="PF00782">
    <property type="entry name" value="DSPc"/>
    <property type="match status" value="1"/>
</dbReference>
<organism evidence="3">
    <name type="scientific">freshwater metagenome</name>
    <dbReference type="NCBI Taxonomy" id="449393"/>
    <lineage>
        <taxon>unclassified sequences</taxon>
        <taxon>metagenomes</taxon>
        <taxon>ecological metagenomes</taxon>
    </lineage>
</organism>
<dbReference type="InterPro" id="IPR000340">
    <property type="entry name" value="Dual-sp_phosphatase_cat-dom"/>
</dbReference>
<dbReference type="SMART" id="SM00195">
    <property type="entry name" value="DSPc"/>
    <property type="match status" value="1"/>
</dbReference>
<dbReference type="SUPFAM" id="SSF52799">
    <property type="entry name" value="(Phosphotyrosine protein) phosphatases II"/>
    <property type="match status" value="1"/>
</dbReference>
<dbReference type="Gene3D" id="3.90.190.10">
    <property type="entry name" value="Protein tyrosine phosphatase superfamily"/>
    <property type="match status" value="1"/>
</dbReference>
<feature type="region of interest" description="Disordered" evidence="1">
    <location>
        <begin position="170"/>
        <end position="192"/>
    </location>
</feature>
<dbReference type="AlphaFoldDB" id="A0A6J6UMG9"/>
<evidence type="ECO:0000313" key="3">
    <source>
        <dbReference type="EMBL" id="CAB4760415.1"/>
    </source>
</evidence>
<name>A0A6J6UMG9_9ZZZZ</name>